<feature type="transmembrane region" description="Helical" evidence="8">
    <location>
        <begin position="344"/>
        <end position="362"/>
    </location>
</feature>
<evidence type="ECO:0000256" key="3">
    <source>
        <dbReference type="ARBA" id="ARBA00022448"/>
    </source>
</evidence>
<dbReference type="RefSeq" id="WP_114278941.1">
    <property type="nucleotide sequence ID" value="NZ_QPJY01000002.1"/>
</dbReference>
<dbReference type="OrthoDB" id="9808686at2"/>
<name>A0A369CFW0_9GAMM</name>
<dbReference type="PANTHER" id="PTHR30294">
    <property type="entry name" value="MEMBRANE COMPONENT OF ABC TRANSPORTER YHHJ-RELATED"/>
    <property type="match status" value="1"/>
</dbReference>
<organism evidence="10 11">
    <name type="scientific">Thioalbus denitrificans</name>
    <dbReference type="NCBI Taxonomy" id="547122"/>
    <lineage>
        <taxon>Bacteria</taxon>
        <taxon>Pseudomonadati</taxon>
        <taxon>Pseudomonadota</taxon>
        <taxon>Gammaproteobacteria</taxon>
        <taxon>Chromatiales</taxon>
        <taxon>Ectothiorhodospiraceae</taxon>
        <taxon>Thioalbus</taxon>
    </lineage>
</organism>
<keyword evidence="5 8" id="KW-0812">Transmembrane</keyword>
<feature type="transmembrane region" description="Helical" evidence="8">
    <location>
        <begin position="173"/>
        <end position="196"/>
    </location>
</feature>
<feature type="domain" description="ABC transmembrane type-2" evidence="9">
    <location>
        <begin position="125"/>
        <end position="365"/>
    </location>
</feature>
<dbReference type="EMBL" id="QPJY01000002">
    <property type="protein sequence ID" value="RCX32128.1"/>
    <property type="molecule type" value="Genomic_DNA"/>
</dbReference>
<keyword evidence="6 8" id="KW-1133">Transmembrane helix</keyword>
<dbReference type="InterPro" id="IPR013525">
    <property type="entry name" value="ABC2_TM"/>
</dbReference>
<evidence type="ECO:0000256" key="2">
    <source>
        <dbReference type="ARBA" id="ARBA00007783"/>
    </source>
</evidence>
<keyword evidence="11" id="KW-1185">Reference proteome</keyword>
<accession>A0A369CFW0</accession>
<evidence type="ECO:0000259" key="9">
    <source>
        <dbReference type="PROSITE" id="PS51012"/>
    </source>
</evidence>
<comment type="caution">
    <text evidence="10">The sequence shown here is derived from an EMBL/GenBank/DDBJ whole genome shotgun (WGS) entry which is preliminary data.</text>
</comment>
<reference evidence="10 11" key="1">
    <citation type="submission" date="2018-07" db="EMBL/GenBank/DDBJ databases">
        <title>Genomic Encyclopedia of Type Strains, Phase IV (KMG-IV): sequencing the most valuable type-strain genomes for metagenomic binning, comparative biology and taxonomic classification.</title>
        <authorList>
            <person name="Goeker M."/>
        </authorList>
    </citation>
    <scope>NUCLEOTIDE SEQUENCE [LARGE SCALE GENOMIC DNA]</scope>
    <source>
        <strain evidence="10 11">DSM 26407</strain>
    </source>
</reference>
<evidence type="ECO:0000256" key="1">
    <source>
        <dbReference type="ARBA" id="ARBA00004651"/>
    </source>
</evidence>
<evidence type="ECO:0000256" key="5">
    <source>
        <dbReference type="ARBA" id="ARBA00022692"/>
    </source>
</evidence>
<dbReference type="Proteomes" id="UP000252707">
    <property type="component" value="Unassembled WGS sequence"/>
</dbReference>
<protein>
    <submittedName>
        <fullName evidence="10">ABC-2 type transport system permease protein</fullName>
    </submittedName>
</protein>
<dbReference type="Pfam" id="PF12698">
    <property type="entry name" value="ABC2_membrane_3"/>
    <property type="match status" value="1"/>
</dbReference>
<proteinExistence type="inferred from homology"/>
<comment type="similarity">
    <text evidence="2">Belongs to the ABC-2 integral membrane protein family.</text>
</comment>
<dbReference type="InterPro" id="IPR051449">
    <property type="entry name" value="ABC-2_transporter_component"/>
</dbReference>
<gene>
    <name evidence="10" type="ORF">DFQ59_102481</name>
</gene>
<dbReference type="InterPro" id="IPR047817">
    <property type="entry name" value="ABC2_TM_bact-type"/>
</dbReference>
<keyword evidence="4" id="KW-1003">Cell membrane</keyword>
<dbReference type="PROSITE" id="PS51012">
    <property type="entry name" value="ABC_TM2"/>
    <property type="match status" value="1"/>
</dbReference>
<keyword evidence="3" id="KW-0813">Transport</keyword>
<evidence type="ECO:0000256" key="4">
    <source>
        <dbReference type="ARBA" id="ARBA00022475"/>
    </source>
</evidence>
<dbReference type="Gene3D" id="3.40.1710.10">
    <property type="entry name" value="abc type-2 transporter like domain"/>
    <property type="match status" value="1"/>
</dbReference>
<dbReference type="AlphaFoldDB" id="A0A369CFW0"/>
<evidence type="ECO:0000313" key="11">
    <source>
        <dbReference type="Proteomes" id="UP000252707"/>
    </source>
</evidence>
<keyword evidence="7 8" id="KW-0472">Membrane</keyword>
<evidence type="ECO:0000256" key="8">
    <source>
        <dbReference type="SAM" id="Phobius"/>
    </source>
</evidence>
<feature type="transmembrane region" description="Helical" evidence="8">
    <location>
        <begin position="217"/>
        <end position="244"/>
    </location>
</feature>
<evidence type="ECO:0000256" key="6">
    <source>
        <dbReference type="ARBA" id="ARBA00022989"/>
    </source>
</evidence>
<feature type="transmembrane region" description="Helical" evidence="8">
    <location>
        <begin position="21"/>
        <end position="41"/>
    </location>
</feature>
<comment type="subcellular location">
    <subcellularLocation>
        <location evidence="1">Cell membrane</location>
        <topology evidence="1">Multi-pass membrane protein</topology>
    </subcellularLocation>
</comment>
<evidence type="ECO:0000256" key="7">
    <source>
        <dbReference type="ARBA" id="ARBA00023136"/>
    </source>
</evidence>
<sequence>MWERIYRMLIKEFIQVLRDPRMRFLVFVTPVVQLIIFGYAVTTDVEHIKTVVLDQDRSSHSRALEQRFTSSRYFDVLARVESPTRLQEWLDRGEAIMALHIERGFGEDLERGRPTAVQTLVDGTDSNTGTVAMAYAQRIIADYSMSQGGEAVAPPIDLRSRAWYNPDLKSRYYNVPGVIGVLLLLTSLLLTSMAVVREREIGTMEQLMVTPIRPLELILGKTLPFVVISYVDVVLVTVIGVYWFDVPIRGSLPLLFLGAGLYLMSTIGVGLFISTISQTQQQALMSAFFFYLPAVLLSGFMFPIENMPGPAQWITYLNPLRYFLVIIRDLFLKGVGLEVLWPEYLAQALLGLLLLGFSAARFRKRMD</sequence>
<feature type="transmembrane region" description="Helical" evidence="8">
    <location>
        <begin position="284"/>
        <end position="304"/>
    </location>
</feature>
<evidence type="ECO:0000313" key="10">
    <source>
        <dbReference type="EMBL" id="RCX32128.1"/>
    </source>
</evidence>
<dbReference type="GO" id="GO:0005886">
    <property type="term" value="C:plasma membrane"/>
    <property type="evidence" value="ECO:0007669"/>
    <property type="project" value="UniProtKB-SubCell"/>
</dbReference>
<dbReference type="PANTHER" id="PTHR30294:SF29">
    <property type="entry name" value="MULTIDRUG ABC TRANSPORTER PERMEASE YBHS-RELATED"/>
    <property type="match status" value="1"/>
</dbReference>
<feature type="transmembrane region" description="Helical" evidence="8">
    <location>
        <begin position="250"/>
        <end position="272"/>
    </location>
</feature>
<dbReference type="GO" id="GO:0140359">
    <property type="term" value="F:ABC-type transporter activity"/>
    <property type="evidence" value="ECO:0007669"/>
    <property type="project" value="InterPro"/>
</dbReference>